<dbReference type="Proteomes" id="UP000255213">
    <property type="component" value="Unassembled WGS sequence"/>
</dbReference>
<name>A0A1Q8EBH4_STRAI</name>
<dbReference type="Pfam" id="PF05362">
    <property type="entry name" value="Lon_C"/>
    <property type="match status" value="1"/>
</dbReference>
<dbReference type="GO" id="GO:0004176">
    <property type="term" value="F:ATP-dependent peptidase activity"/>
    <property type="evidence" value="ECO:0007669"/>
    <property type="project" value="InterPro"/>
</dbReference>
<sequence length="175" mass="19709">MRVYVPGVHDSKQVRVFEVQCVPIVEPSLDIVTGNVNNEIYDSCFVALTLLRTNKLLPENQRFHIHFTDSELLKSGPSAGLGVFLKLLSMDVKSDMNLIVTGELDLSGNVIEVGGFYEKLEYYCKNSLNFDGFIVPTSNFKDIEDKLFCDKLEPISHISEIRGVLNEIITDNIHN</sequence>
<dbReference type="GO" id="GO:0030163">
    <property type="term" value="P:protein catabolic process"/>
    <property type="evidence" value="ECO:0007669"/>
    <property type="project" value="InterPro"/>
</dbReference>
<dbReference type="AlphaFoldDB" id="A0A1Q8EBH4"/>
<organism evidence="2 4">
    <name type="scientific">Streptococcus acidominimus</name>
    <dbReference type="NCBI Taxonomy" id="1326"/>
    <lineage>
        <taxon>Bacteria</taxon>
        <taxon>Bacillati</taxon>
        <taxon>Bacillota</taxon>
        <taxon>Bacilli</taxon>
        <taxon>Lactobacillales</taxon>
        <taxon>Streptococcaceae</taxon>
        <taxon>Streptococcus</taxon>
    </lineage>
</organism>
<accession>A0A1Q8EBH4</accession>
<protein>
    <submittedName>
        <fullName evidence="3">Lon protease</fullName>
        <ecNumber evidence="3">3.4.21.53</ecNumber>
    </submittedName>
</protein>
<dbReference type="EMBL" id="MSJL01000049">
    <property type="protein sequence ID" value="OLF49143.1"/>
    <property type="molecule type" value="Genomic_DNA"/>
</dbReference>
<evidence type="ECO:0000313" key="2">
    <source>
        <dbReference type="EMBL" id="OLF49143.1"/>
    </source>
</evidence>
<proteinExistence type="predicted"/>
<dbReference type="OrthoDB" id="9803599at2"/>
<evidence type="ECO:0000259" key="1">
    <source>
        <dbReference type="Pfam" id="PF05362"/>
    </source>
</evidence>
<dbReference type="RefSeq" id="WP_075099812.1">
    <property type="nucleotide sequence ID" value="NZ_MSJL01000049.1"/>
</dbReference>
<dbReference type="SUPFAM" id="SSF54211">
    <property type="entry name" value="Ribosomal protein S5 domain 2-like"/>
    <property type="match status" value="1"/>
</dbReference>
<reference evidence="2" key="2">
    <citation type="submission" date="2016-12" db="EMBL/GenBank/DDBJ databases">
        <authorList>
            <person name="Song W.-J."/>
            <person name="Kurnit D.M."/>
        </authorList>
    </citation>
    <scope>NUCLEOTIDE SEQUENCE [LARGE SCALE GENOMIC DNA]</scope>
    <source>
        <strain evidence="2">ATCC 51725</strain>
    </source>
</reference>
<dbReference type="GO" id="GO:0006508">
    <property type="term" value="P:proteolysis"/>
    <property type="evidence" value="ECO:0007669"/>
    <property type="project" value="UniProtKB-KW"/>
</dbReference>
<dbReference type="EMBL" id="UHEN01000001">
    <property type="protein sequence ID" value="SUN06884.1"/>
    <property type="molecule type" value="Genomic_DNA"/>
</dbReference>
<keyword evidence="3" id="KW-0378">Hydrolase</keyword>
<evidence type="ECO:0000313" key="3">
    <source>
        <dbReference type="EMBL" id="SUN06884.1"/>
    </source>
</evidence>
<evidence type="ECO:0000313" key="4">
    <source>
        <dbReference type="Proteomes" id="UP000186437"/>
    </source>
</evidence>
<dbReference type="InterPro" id="IPR027065">
    <property type="entry name" value="Lon_Prtase"/>
</dbReference>
<feature type="domain" description="Lon proteolytic" evidence="1">
    <location>
        <begin position="32"/>
        <end position="168"/>
    </location>
</feature>
<reference evidence="3 5" key="3">
    <citation type="submission" date="2018-06" db="EMBL/GenBank/DDBJ databases">
        <authorList>
            <consortium name="Pathogen Informatics"/>
            <person name="Doyle S."/>
        </authorList>
    </citation>
    <scope>NUCLEOTIDE SEQUENCE [LARGE SCALE GENOMIC DNA]</scope>
    <source>
        <strain evidence="3 5">NCTC12957</strain>
    </source>
</reference>
<evidence type="ECO:0000313" key="5">
    <source>
        <dbReference type="Proteomes" id="UP000255213"/>
    </source>
</evidence>
<reference evidence="4" key="1">
    <citation type="submission" date="2016-12" db="EMBL/GenBank/DDBJ databases">
        <authorList>
            <person name="Gulvik C.A."/>
        </authorList>
    </citation>
    <scope>NUCLEOTIDE SEQUENCE [LARGE SCALE GENOMIC DNA]</scope>
    <source>
        <strain evidence="4">ATCC 51725</strain>
    </source>
</reference>
<dbReference type="PANTHER" id="PTHR10046">
    <property type="entry name" value="ATP DEPENDENT LON PROTEASE FAMILY MEMBER"/>
    <property type="match status" value="1"/>
</dbReference>
<dbReference type="GO" id="GO:0005524">
    <property type="term" value="F:ATP binding"/>
    <property type="evidence" value="ECO:0007669"/>
    <property type="project" value="InterPro"/>
</dbReference>
<gene>
    <name evidence="3" type="primary">lon</name>
    <name evidence="2" type="ORF">BU200_08885</name>
    <name evidence="3" type="ORF">NCTC12957_00882</name>
</gene>
<dbReference type="Proteomes" id="UP000186437">
    <property type="component" value="Unassembled WGS sequence"/>
</dbReference>
<dbReference type="Gene3D" id="3.30.230.10">
    <property type="match status" value="1"/>
</dbReference>
<dbReference type="InterPro" id="IPR014721">
    <property type="entry name" value="Ribsml_uS5_D2-typ_fold_subgr"/>
</dbReference>
<dbReference type="InterPro" id="IPR008269">
    <property type="entry name" value="Lon_proteolytic"/>
</dbReference>
<dbReference type="InterPro" id="IPR020568">
    <property type="entry name" value="Ribosomal_Su5_D2-typ_SF"/>
</dbReference>
<keyword evidence="3" id="KW-0645">Protease</keyword>
<keyword evidence="4" id="KW-1185">Reference proteome</keyword>
<dbReference type="GO" id="GO:0004252">
    <property type="term" value="F:serine-type endopeptidase activity"/>
    <property type="evidence" value="ECO:0007669"/>
    <property type="project" value="UniProtKB-EC"/>
</dbReference>
<dbReference type="EC" id="3.4.21.53" evidence="3"/>